<proteinExistence type="predicted"/>
<protein>
    <submittedName>
        <fullName evidence="2">Neural cell adhesion molecule2</fullName>
    </submittedName>
</protein>
<keyword evidence="3" id="KW-1185">Reference proteome</keyword>
<reference evidence="2" key="1">
    <citation type="journal article" date="2023" name="PLoS Negl. Trop. Dis.">
        <title>A genome sequence for Biomphalaria pfeifferi, the major vector snail for the human-infecting parasite Schistosoma mansoni.</title>
        <authorList>
            <person name="Bu L."/>
            <person name="Lu L."/>
            <person name="Laidemitt M.R."/>
            <person name="Zhang S.M."/>
            <person name="Mutuku M."/>
            <person name="Mkoji G."/>
            <person name="Steinauer M."/>
            <person name="Loker E.S."/>
        </authorList>
    </citation>
    <scope>NUCLEOTIDE SEQUENCE</scope>
    <source>
        <strain evidence="2">KasaAsao</strain>
    </source>
</reference>
<evidence type="ECO:0000313" key="2">
    <source>
        <dbReference type="EMBL" id="KAK0040601.1"/>
    </source>
</evidence>
<gene>
    <name evidence="2" type="ORF">Bpfe_029967</name>
</gene>
<dbReference type="InterPro" id="IPR013783">
    <property type="entry name" value="Ig-like_fold"/>
</dbReference>
<evidence type="ECO:0000313" key="3">
    <source>
        <dbReference type="Proteomes" id="UP001233172"/>
    </source>
</evidence>
<feature type="domain" description="Ig-like" evidence="1">
    <location>
        <begin position="53"/>
        <end position="144"/>
    </location>
</feature>
<reference evidence="2" key="2">
    <citation type="submission" date="2023-04" db="EMBL/GenBank/DDBJ databases">
        <authorList>
            <person name="Bu L."/>
            <person name="Lu L."/>
            <person name="Laidemitt M.R."/>
            <person name="Zhang S.M."/>
            <person name="Mutuku M."/>
            <person name="Mkoji G."/>
            <person name="Steinauer M."/>
            <person name="Loker E.S."/>
        </authorList>
    </citation>
    <scope>NUCLEOTIDE SEQUENCE</scope>
    <source>
        <strain evidence="2">KasaAsao</strain>
        <tissue evidence="2">Whole Snail</tissue>
    </source>
</reference>
<dbReference type="Proteomes" id="UP001233172">
    <property type="component" value="Unassembled WGS sequence"/>
</dbReference>
<dbReference type="SUPFAM" id="SSF48726">
    <property type="entry name" value="Immunoglobulin"/>
    <property type="match status" value="1"/>
</dbReference>
<organism evidence="2 3">
    <name type="scientific">Biomphalaria pfeifferi</name>
    <name type="common">Bloodfluke planorb</name>
    <name type="synonym">Freshwater snail</name>
    <dbReference type="NCBI Taxonomy" id="112525"/>
    <lineage>
        <taxon>Eukaryota</taxon>
        <taxon>Metazoa</taxon>
        <taxon>Spiralia</taxon>
        <taxon>Lophotrochozoa</taxon>
        <taxon>Mollusca</taxon>
        <taxon>Gastropoda</taxon>
        <taxon>Heterobranchia</taxon>
        <taxon>Euthyneura</taxon>
        <taxon>Panpulmonata</taxon>
        <taxon>Hygrophila</taxon>
        <taxon>Lymnaeoidea</taxon>
        <taxon>Planorbidae</taxon>
        <taxon>Biomphalaria</taxon>
    </lineage>
</organism>
<sequence length="213" mass="23906">MKWRRHFKSKCLLIQQTLGQVGETVGCNNRLWDRSERLWAVTTDSGTSKPMPPSIQPLTSALEGQTLKLSCNTSSRSLPADHGLSSYIRWQDELNAIFTPGDNKYVKNAEDQLEIHNLESSDTGRHVTCASSDKAEGVANPPLSDPSLPYEIRIEGKPSAMNIILTPPTETKIIRRELESLDYTCTANCEPRCTVKWSFKRQGFLIFSPLQPQ</sequence>
<dbReference type="Gene3D" id="2.60.40.10">
    <property type="entry name" value="Immunoglobulins"/>
    <property type="match status" value="1"/>
</dbReference>
<dbReference type="InterPro" id="IPR007110">
    <property type="entry name" value="Ig-like_dom"/>
</dbReference>
<dbReference type="EMBL" id="JASAOG010000315">
    <property type="protein sequence ID" value="KAK0040601.1"/>
    <property type="molecule type" value="Genomic_DNA"/>
</dbReference>
<evidence type="ECO:0000259" key="1">
    <source>
        <dbReference type="PROSITE" id="PS50835"/>
    </source>
</evidence>
<dbReference type="PROSITE" id="PS50835">
    <property type="entry name" value="IG_LIKE"/>
    <property type="match status" value="1"/>
</dbReference>
<accession>A0AAD8AQI9</accession>
<comment type="caution">
    <text evidence="2">The sequence shown here is derived from an EMBL/GenBank/DDBJ whole genome shotgun (WGS) entry which is preliminary data.</text>
</comment>
<name>A0AAD8AQI9_BIOPF</name>
<dbReference type="InterPro" id="IPR036179">
    <property type="entry name" value="Ig-like_dom_sf"/>
</dbReference>
<dbReference type="AlphaFoldDB" id="A0AAD8AQI9"/>